<evidence type="ECO:0000256" key="2">
    <source>
        <dbReference type="ARBA" id="ARBA00009298"/>
    </source>
</evidence>
<feature type="transmembrane region" description="Helical" evidence="8">
    <location>
        <begin position="6"/>
        <end position="24"/>
    </location>
</feature>
<evidence type="ECO:0000256" key="5">
    <source>
        <dbReference type="ARBA" id="ARBA00022989"/>
    </source>
</evidence>
<keyword evidence="4 8" id="KW-0812">Transmembrane</keyword>
<evidence type="ECO:0000256" key="4">
    <source>
        <dbReference type="ARBA" id="ARBA00022692"/>
    </source>
</evidence>
<protein>
    <submittedName>
        <fullName evidence="11">MgtC/SapB family protein</fullName>
    </submittedName>
</protein>
<evidence type="ECO:0000313" key="12">
    <source>
        <dbReference type="Proteomes" id="UP000820669"/>
    </source>
</evidence>
<dbReference type="InterPro" id="IPR049177">
    <property type="entry name" value="MgtC_SapB_SrpB_YhiD_N"/>
</dbReference>
<feature type="domain" description="MgtC-like C-terminal" evidence="10">
    <location>
        <begin position="149"/>
        <end position="228"/>
    </location>
</feature>
<keyword evidence="12" id="KW-1185">Reference proteome</keyword>
<evidence type="ECO:0000259" key="10">
    <source>
        <dbReference type="Pfam" id="PF21770"/>
    </source>
</evidence>
<organism evidence="11 12">
    <name type="scientific">Pseudonocardia acidicola</name>
    <dbReference type="NCBI Taxonomy" id="2724939"/>
    <lineage>
        <taxon>Bacteria</taxon>
        <taxon>Bacillati</taxon>
        <taxon>Actinomycetota</taxon>
        <taxon>Actinomycetes</taxon>
        <taxon>Pseudonocardiales</taxon>
        <taxon>Pseudonocardiaceae</taxon>
        <taxon>Pseudonocardia</taxon>
    </lineage>
</organism>
<evidence type="ECO:0000313" key="11">
    <source>
        <dbReference type="EMBL" id="NMI02315.1"/>
    </source>
</evidence>
<feature type="region of interest" description="Disordered" evidence="7">
    <location>
        <begin position="263"/>
        <end position="289"/>
    </location>
</feature>
<evidence type="ECO:0000259" key="9">
    <source>
        <dbReference type="Pfam" id="PF02308"/>
    </source>
</evidence>
<feature type="transmembrane region" description="Helical" evidence="8">
    <location>
        <begin position="64"/>
        <end position="81"/>
    </location>
</feature>
<dbReference type="Gene3D" id="3.30.70.260">
    <property type="match status" value="1"/>
</dbReference>
<name>A0ABX1SMR8_9PSEU</name>
<dbReference type="InterPro" id="IPR003416">
    <property type="entry name" value="MgtC/SapB/SrpB/YhiD_fam"/>
</dbReference>
<dbReference type="PRINTS" id="PR01837">
    <property type="entry name" value="MGTCSAPBPROT"/>
</dbReference>
<comment type="similarity">
    <text evidence="2">Belongs to the MgtC/SapB family.</text>
</comment>
<dbReference type="Pfam" id="PF21770">
    <property type="entry name" value="MgtC_SapB_C"/>
    <property type="match status" value="1"/>
</dbReference>
<accession>A0ABX1SMR8</accession>
<comment type="subcellular location">
    <subcellularLocation>
        <location evidence="1">Cell membrane</location>
        <topology evidence="1">Multi-pass membrane protein</topology>
    </subcellularLocation>
</comment>
<dbReference type="InterPro" id="IPR048640">
    <property type="entry name" value="MgtC-like_C"/>
</dbReference>
<feature type="domain" description="MgtC/SapB/SrpB/YhiD N-terminal" evidence="9">
    <location>
        <begin position="12"/>
        <end position="133"/>
    </location>
</feature>
<dbReference type="EMBL" id="JAAXLA010000151">
    <property type="protein sequence ID" value="NMI02315.1"/>
    <property type="molecule type" value="Genomic_DNA"/>
</dbReference>
<keyword evidence="3" id="KW-1003">Cell membrane</keyword>
<sequence length="289" mass="30219">MSGADVEFVLRLLLATGCGLLIGLERQYRSRTAGLRTHALVAAGAAVFVLFGEQAGLPSAPLQITAYVVSGVGFLGGGVILRQGFAVQGLNTAATLWCSAAVGCQAAAGHVIPALATTAVVLGVHLLLRPLGRLVDRAPAANVEAVAAYTIVVVVRRKHELHLRAQLLQALTEPDITLRGLSNQAETDDATGDVELCVEVLIEGGPGARLDALVTRLSLEPGVRAVSWRAEDADLRDTDDRDDAPALPIRSRARRGRLAALMVSGPDRHRVPPPAVVPEDDQPSSGAGR</sequence>
<evidence type="ECO:0000256" key="7">
    <source>
        <dbReference type="SAM" id="MobiDB-lite"/>
    </source>
</evidence>
<evidence type="ECO:0000256" key="8">
    <source>
        <dbReference type="SAM" id="Phobius"/>
    </source>
</evidence>
<comment type="caution">
    <text evidence="11">The sequence shown here is derived from an EMBL/GenBank/DDBJ whole genome shotgun (WGS) entry which is preliminary data.</text>
</comment>
<dbReference type="Pfam" id="PF02308">
    <property type="entry name" value="MgtC"/>
    <property type="match status" value="1"/>
</dbReference>
<dbReference type="RefSeq" id="WP_169385809.1">
    <property type="nucleotide sequence ID" value="NZ_JAAXLA010000151.1"/>
</dbReference>
<evidence type="ECO:0000256" key="6">
    <source>
        <dbReference type="ARBA" id="ARBA00023136"/>
    </source>
</evidence>
<evidence type="ECO:0000256" key="1">
    <source>
        <dbReference type="ARBA" id="ARBA00004651"/>
    </source>
</evidence>
<feature type="transmembrane region" description="Helical" evidence="8">
    <location>
        <begin position="33"/>
        <end position="52"/>
    </location>
</feature>
<evidence type="ECO:0000256" key="3">
    <source>
        <dbReference type="ARBA" id="ARBA00022475"/>
    </source>
</evidence>
<dbReference type="PANTHER" id="PTHR33778:SF3">
    <property type="entry name" value="PROTEIN MGTC"/>
    <property type="match status" value="1"/>
</dbReference>
<dbReference type="Proteomes" id="UP000820669">
    <property type="component" value="Unassembled WGS sequence"/>
</dbReference>
<reference evidence="11 12" key="1">
    <citation type="submission" date="2020-04" db="EMBL/GenBank/DDBJ databases">
        <authorList>
            <person name="Klaysubun C."/>
            <person name="Duangmal K."/>
            <person name="Lipun K."/>
        </authorList>
    </citation>
    <scope>NUCLEOTIDE SEQUENCE [LARGE SCALE GENOMIC DNA]</scope>
    <source>
        <strain evidence="11 12">K10HN5</strain>
    </source>
</reference>
<keyword evidence="5 8" id="KW-1133">Transmembrane helix</keyword>
<proteinExistence type="inferred from homology"/>
<gene>
    <name evidence="11" type="ORF">HF526_34290</name>
</gene>
<dbReference type="PANTHER" id="PTHR33778">
    <property type="entry name" value="PROTEIN MGTC"/>
    <property type="match status" value="1"/>
</dbReference>
<keyword evidence="6 8" id="KW-0472">Membrane</keyword>